<comment type="caution">
    <text evidence="1">The sequence shown here is derived from an EMBL/GenBank/DDBJ whole genome shotgun (WGS) entry which is preliminary data.</text>
</comment>
<keyword evidence="2" id="KW-1185">Reference proteome</keyword>
<organism evidence="1 2">
    <name type="scientific">Eumeta variegata</name>
    <name type="common">Bagworm moth</name>
    <name type="synonym">Eumeta japonica</name>
    <dbReference type="NCBI Taxonomy" id="151549"/>
    <lineage>
        <taxon>Eukaryota</taxon>
        <taxon>Metazoa</taxon>
        <taxon>Ecdysozoa</taxon>
        <taxon>Arthropoda</taxon>
        <taxon>Hexapoda</taxon>
        <taxon>Insecta</taxon>
        <taxon>Pterygota</taxon>
        <taxon>Neoptera</taxon>
        <taxon>Endopterygota</taxon>
        <taxon>Lepidoptera</taxon>
        <taxon>Glossata</taxon>
        <taxon>Ditrysia</taxon>
        <taxon>Tineoidea</taxon>
        <taxon>Psychidae</taxon>
        <taxon>Oiketicinae</taxon>
        <taxon>Eumeta</taxon>
    </lineage>
</organism>
<protein>
    <submittedName>
        <fullName evidence="1">Uncharacterized protein</fullName>
    </submittedName>
</protein>
<sequence>MRSSSGPIEVRAPKEGVFPRVFPLCVSLYTNDVLRHSNVELALFADGTALYTLDARSRALTHLQMAIDILGNGFRKWRIEVNSEKKNRFMRRVTGALWYFRNLNLQKDLDIQIITALLKEQSKRYFD</sequence>
<dbReference type="OrthoDB" id="10065625at2759"/>
<proteinExistence type="predicted"/>
<accession>A0A4C1ZSU4</accession>
<reference evidence="1 2" key="1">
    <citation type="journal article" date="2019" name="Commun. Biol.">
        <title>The bagworm genome reveals a unique fibroin gene that provides high tensile strength.</title>
        <authorList>
            <person name="Kono N."/>
            <person name="Nakamura H."/>
            <person name="Ohtoshi R."/>
            <person name="Tomita M."/>
            <person name="Numata K."/>
            <person name="Arakawa K."/>
        </authorList>
    </citation>
    <scope>NUCLEOTIDE SEQUENCE [LARGE SCALE GENOMIC DNA]</scope>
</reference>
<evidence type="ECO:0000313" key="2">
    <source>
        <dbReference type="Proteomes" id="UP000299102"/>
    </source>
</evidence>
<dbReference type="AlphaFoldDB" id="A0A4C1ZSU4"/>
<dbReference type="Proteomes" id="UP000299102">
    <property type="component" value="Unassembled WGS sequence"/>
</dbReference>
<gene>
    <name evidence="1" type="ORF">EVAR_21317_1</name>
</gene>
<dbReference type="EMBL" id="BGZK01002021">
    <property type="protein sequence ID" value="GBP89707.1"/>
    <property type="molecule type" value="Genomic_DNA"/>
</dbReference>
<evidence type="ECO:0000313" key="1">
    <source>
        <dbReference type="EMBL" id="GBP89707.1"/>
    </source>
</evidence>
<name>A0A4C1ZSU4_EUMVA</name>